<dbReference type="EMBL" id="CADEBD010000293">
    <property type="protein sequence ID" value="CAB3233563.1"/>
    <property type="molecule type" value="Genomic_DNA"/>
</dbReference>
<feature type="region of interest" description="Disordered" evidence="2">
    <location>
        <begin position="2086"/>
        <end position="2152"/>
    </location>
</feature>
<gene>
    <name evidence="3" type="ORF">APLA_LOCUS6137</name>
</gene>
<feature type="region of interest" description="Disordered" evidence="2">
    <location>
        <begin position="2524"/>
        <end position="2550"/>
    </location>
</feature>
<feature type="region of interest" description="Disordered" evidence="2">
    <location>
        <begin position="2346"/>
        <end position="2369"/>
    </location>
</feature>
<feature type="compositionally biased region" description="Acidic residues" evidence="2">
    <location>
        <begin position="1624"/>
        <end position="1655"/>
    </location>
</feature>
<feature type="region of interest" description="Disordered" evidence="2">
    <location>
        <begin position="1841"/>
        <end position="1902"/>
    </location>
</feature>
<feature type="region of interest" description="Disordered" evidence="2">
    <location>
        <begin position="1768"/>
        <end position="1821"/>
    </location>
</feature>
<feature type="compositionally biased region" description="Acidic residues" evidence="2">
    <location>
        <begin position="1535"/>
        <end position="1551"/>
    </location>
</feature>
<feature type="compositionally biased region" description="Acidic residues" evidence="2">
    <location>
        <begin position="1566"/>
        <end position="1583"/>
    </location>
</feature>
<reference evidence="3 4" key="1">
    <citation type="submission" date="2020-04" db="EMBL/GenBank/DDBJ databases">
        <authorList>
            <person name="Wallbank WR R."/>
            <person name="Pardo Diaz C."/>
            <person name="Kozak K."/>
            <person name="Martin S."/>
            <person name="Jiggins C."/>
            <person name="Moest M."/>
            <person name="Warren A I."/>
            <person name="Byers J.R.P. K."/>
            <person name="Montejo-Kovacevich G."/>
            <person name="Yen C E."/>
        </authorList>
    </citation>
    <scope>NUCLEOTIDE SEQUENCE [LARGE SCALE GENOMIC DNA]</scope>
</reference>
<feature type="compositionally biased region" description="Basic and acidic residues" evidence="2">
    <location>
        <begin position="2126"/>
        <end position="2139"/>
    </location>
</feature>
<feature type="region of interest" description="Disordered" evidence="2">
    <location>
        <begin position="254"/>
        <end position="298"/>
    </location>
</feature>
<feature type="compositionally biased region" description="Polar residues" evidence="2">
    <location>
        <begin position="2346"/>
        <end position="2357"/>
    </location>
</feature>
<feature type="compositionally biased region" description="Basic and acidic residues" evidence="2">
    <location>
        <begin position="33"/>
        <end position="51"/>
    </location>
</feature>
<feature type="compositionally biased region" description="Basic and acidic residues" evidence="2">
    <location>
        <begin position="279"/>
        <end position="292"/>
    </location>
</feature>
<feature type="compositionally biased region" description="Polar residues" evidence="2">
    <location>
        <begin position="1848"/>
        <end position="1870"/>
    </location>
</feature>
<comment type="caution">
    <text evidence="3">The sequence shown here is derived from an EMBL/GenBank/DDBJ whole genome shotgun (WGS) entry which is preliminary data.</text>
</comment>
<feature type="region of interest" description="Disordered" evidence="2">
    <location>
        <begin position="1613"/>
        <end position="1666"/>
    </location>
</feature>
<feature type="compositionally biased region" description="Basic and acidic residues" evidence="2">
    <location>
        <begin position="2358"/>
        <end position="2367"/>
    </location>
</feature>
<feature type="compositionally biased region" description="Polar residues" evidence="2">
    <location>
        <begin position="2664"/>
        <end position="2678"/>
    </location>
</feature>
<feature type="region of interest" description="Disordered" evidence="2">
    <location>
        <begin position="1535"/>
        <end position="1599"/>
    </location>
</feature>
<proteinExistence type="predicted"/>
<accession>A0A8S0ZLG2</accession>
<feature type="compositionally biased region" description="Basic and acidic residues" evidence="2">
    <location>
        <begin position="2694"/>
        <end position="2741"/>
    </location>
</feature>
<feature type="compositionally biased region" description="Basic and acidic residues" evidence="2">
    <location>
        <begin position="254"/>
        <end position="269"/>
    </location>
</feature>
<feature type="region of interest" description="Disordered" evidence="2">
    <location>
        <begin position="33"/>
        <end position="71"/>
    </location>
</feature>
<feature type="compositionally biased region" description="Basic and acidic residues" evidence="2">
    <location>
        <begin position="1584"/>
        <end position="1596"/>
    </location>
</feature>
<dbReference type="Proteomes" id="UP000494256">
    <property type="component" value="Unassembled WGS sequence"/>
</dbReference>
<name>A0A8S0ZLG2_ARCPL</name>
<feature type="compositionally biased region" description="Polar residues" evidence="2">
    <location>
        <begin position="2140"/>
        <end position="2152"/>
    </location>
</feature>
<feature type="compositionally biased region" description="Polar residues" evidence="2">
    <location>
        <begin position="2590"/>
        <end position="2601"/>
    </location>
</feature>
<feature type="region of interest" description="Disordered" evidence="2">
    <location>
        <begin position="1973"/>
        <end position="1993"/>
    </location>
</feature>
<evidence type="ECO:0000256" key="1">
    <source>
        <dbReference type="SAM" id="Coils"/>
    </source>
</evidence>
<feature type="region of interest" description="Disordered" evidence="2">
    <location>
        <begin position="2664"/>
        <end position="2741"/>
    </location>
</feature>
<feature type="region of interest" description="Disordered" evidence="2">
    <location>
        <begin position="2574"/>
        <end position="2601"/>
    </location>
</feature>
<feature type="coiled-coil region" evidence="1">
    <location>
        <begin position="1101"/>
        <end position="1132"/>
    </location>
</feature>
<feature type="region of interest" description="Disordered" evidence="2">
    <location>
        <begin position="192"/>
        <end position="217"/>
    </location>
</feature>
<evidence type="ECO:0000313" key="3">
    <source>
        <dbReference type="EMBL" id="CAB3233563.1"/>
    </source>
</evidence>
<feature type="compositionally biased region" description="Basic and acidic residues" evidence="2">
    <location>
        <begin position="2575"/>
        <end position="2589"/>
    </location>
</feature>
<organism evidence="3 4">
    <name type="scientific">Arctia plantaginis</name>
    <name type="common">Wood tiger moth</name>
    <name type="synonym">Phalaena plantaginis</name>
    <dbReference type="NCBI Taxonomy" id="874455"/>
    <lineage>
        <taxon>Eukaryota</taxon>
        <taxon>Metazoa</taxon>
        <taxon>Ecdysozoa</taxon>
        <taxon>Arthropoda</taxon>
        <taxon>Hexapoda</taxon>
        <taxon>Insecta</taxon>
        <taxon>Pterygota</taxon>
        <taxon>Neoptera</taxon>
        <taxon>Endopterygota</taxon>
        <taxon>Lepidoptera</taxon>
        <taxon>Glossata</taxon>
        <taxon>Ditrysia</taxon>
        <taxon>Noctuoidea</taxon>
        <taxon>Erebidae</taxon>
        <taxon>Arctiinae</taxon>
        <taxon>Arctia</taxon>
    </lineage>
</organism>
<feature type="compositionally biased region" description="Basic and acidic residues" evidence="2">
    <location>
        <begin position="61"/>
        <end position="71"/>
    </location>
</feature>
<sequence length="2741" mass="309022">MLQRQLSRLNFNIVQKCDPPDHINKDNNKIYFADKHRSSDGPKSDMIREDITSEPFNDDDMNYRDSDDSYRTKRSIETQNFLFHIKNPKIKNILTSRLETLLEALDAEELPQNTKTEQTREKDEIQEVPPDHVAVAEESKVQDDIIKKRKEENMLHLTMHNVLLQGIIGHMNLNEVYKRVNTLMKTMDEEQKEQTVNERSEEKSIKTQPSDVKSLSKSSLDDRLVAELIKCNDLQEQILSSAVKQVAKQESLKSQRAKFIEGPEPSTKEPEEESEVKEEESVSVKANTEDTTQRNSDVAVKTKLGPNLLIKTTVDIRSIENERNDTISKENVHGIVEVIYNGKSMKFTKPDKEEPIVEKETNNIVNEKFTNTRVDTVSAESTSASNPSDDVQTLKKKPKIYLNKVIAEYLKQFSSDNKDLSEEIKEHIETKRLKRHVKIKFNNEKSGTQASNMEITPTKKDTEDDELYVEIETHFDSKGMKGERKKKLIRSLIDKIQKAIHSEDNKKVGPETTNKMLKDKPLHVKKRMQNPLEHKNQGSSNKYNNLVPVSKIVHRQLNPIIVTQTFPGESTNNGPNMRDRSGEAWKKEIVGPAFLTATKSINSAEMSEVEVDYNRVLDVNGIPQRLQKPLNTDMSDDIEKQNSYFDLGNMKFFIKDIDGSGFSIGFNQYVDEAPDPETIKLFTGLENVINTYHQDVDQVQEGQGESLDPHDDQTTNGAKNNHIIVRRSVNHQHDYHSNEYKIIYDGNFLPFNDYKDIYERESSKPNMEYKENQYRDSPLIVDEHIFDKNLKPAEIFGLANLFRKKRALKVKKISNLKSKIKLNRYLNTKAMSTKRIFLKKKRHKRQISKIRIIASDMPYKRSSDGNIFLVSGENVFADRAIVKDVEAAEADSEKNEDSDYTLYQPEDVGESLYKEFEKKSRKNNLMSKYPHVFMEEISKSKEDFSPAHSLLFHKLPDYKRSPTYNIDSENADDNFMTDTSSTIQPESEVTMAPFDKIEGVHDILAALQAPKTNYKVTVKVIPKNQTNNMHPGFKEIHTSINKIYNKNGLTYSSLVNVSEISNITHVHVNKTEHKAPDYTKAADEYLAKQFKTQHEKMQTLLKQHQKLINEQLSKLNKEKSNLESILIDENNTVVPHFDYFDLMTPSKSHKLLHMSRDEVKKMADEILKNKRKDIFNTETTTVKTTPITTSTTTILNTPSTTTEHPEPITIKTTMSTHPSIFTEKLKNNILHTIERNEKLTDQILRKVDKNTEILQSFLTKLTNTIDNQKTDLRAPTTTKEGVTELYIPKFEHMQPFSIDWRQHGAIPYNPSLIKKNSSHISIPFLYAYQHPLMPLKGNSPVASVVYHGTIHTNSLHLKDVAVEKEKIQPTHKIPTSKNQTRFFLDDVESDYKLQHPTRLVYKSNDGSTLSVSDSYVEKPTLKEIIYYHLIEKPYPEEQEQGKTKAETPEDTIDLVEDVEIDPRKDEPAKNSYFTENWVPFTSDLSRKHTQQLPEYVREIFTEQKPVVKSHNPKYAYVVGHISSILAEKENEVIGDNELDSESSSDESDIVDDTPSYTEEPNVVEYLEYDELDENNSSEDDADVSIEKEKDFNKGNKPEASGIFLESTTIRYNKDSGENSKVSDNSEDDWTDNTALDDDSDSNEDSGSLEDEEIECEDGKVCDESGEGTNTNFDDILNEIHQIFIKENSTIELSPATIDNQQNFNVLSLLQNVLKEHSKSTNQSIVIQTNQNQPSFLDALRGLFTNIVKNNVVINNHVPVMPVHIAAEKDRLNDREKPNENTKKPISEQNFKEHGTTTESPKETNLSNYIDQSKDKDFTAPPLESTTATAIVINATEIDKNKSNDTDKLINSTSTQVSSTTLAMETESSSIRTEKPTTPGEQEPTTSNPNKIENNATNEKEDGADVNKKIDFMLDLVNNKNFWEFMGDLGGKYLESLMAHTQSVIKEQITTQVKEHFDALNKYDEKLLEKKDEVKENKPVKEPKENAGGKNREAKNINETVSIKAHNLFGNTVGNDKVTNVYVFYANEHIDEIIKNIHEIANKTKPVNSTNIFTFISNQFEVNNGTSKPTTPIVSEVTTELPKKTVNHVGDKTNNEQNPTNEQNETTANISDIKNPNIVGNQSETDSNCHHDKSRCDKIENSTNPTVNTDQDYNITVHPTQNSVASTTVSKEQTPEVETTPVVDLKPDKVPVTETTDTLMPNTDKISSTEPITAKIDITTESIAAAHTTVTQVTSIEVQTEISQHTTHFEATTNADLTTESVISKGTTIADVTIESSTERNDDINHKNNETSLNINTIDDYKDKITTENVKPVTDNISSSTESTSTIQLTTLVITTLSTTEKIEGVNNLSNEIPQNTSSREDDKDKVTTESMKPVTSYISSTTEVISTVSGVTIDSTSEKHDVTSDDNKVTTESSNSVTSDITSTAKVTSKASDTIIESITEKHDVTINDDKAEVTTESMKPVATEISSTTEVISTVSGVTINSTSEKHDITSDDDKAKVTTESMKPVTSDITSTAAVTSTVSETTIESTTEKHDVTSDDDKAKVTTESMKPVTSEISSTTEVISKVSGVTINSTSEKHDVTSDDNKAKATTESTKPVTSDISSTTAVTSRVSDTTIVSSTEKHDVTDSLTNNIKLTTEAVNTETVDISVDQADKNHTILNIENSNSTANHSEILSTTESPEHKTDSISITTETVTEKTADNTKSTKDESHITTEKFESTRADTEVKEATESTTEKHEEDKS</sequence>
<feature type="compositionally biased region" description="Basic and acidic residues" evidence="2">
    <location>
        <begin position="2529"/>
        <end position="2544"/>
    </location>
</feature>
<dbReference type="OrthoDB" id="7734047at2759"/>
<feature type="compositionally biased region" description="Polar residues" evidence="2">
    <location>
        <begin position="1878"/>
        <end position="1896"/>
    </location>
</feature>
<protein>
    <submittedName>
        <fullName evidence="3">Uncharacterized protein</fullName>
    </submittedName>
</protein>
<evidence type="ECO:0000313" key="4">
    <source>
        <dbReference type="Proteomes" id="UP000494256"/>
    </source>
</evidence>
<feature type="compositionally biased region" description="Low complexity" evidence="2">
    <location>
        <begin position="2094"/>
        <end position="2108"/>
    </location>
</feature>
<feature type="compositionally biased region" description="Polar residues" evidence="2">
    <location>
        <begin position="2109"/>
        <end position="2125"/>
    </location>
</feature>
<evidence type="ECO:0000256" key="2">
    <source>
        <dbReference type="SAM" id="MobiDB-lite"/>
    </source>
</evidence>
<keyword evidence="1" id="KW-0175">Coiled coil</keyword>
<feature type="compositionally biased region" description="Basic and acidic residues" evidence="2">
    <location>
        <begin position="1768"/>
        <end position="1801"/>
    </location>
</feature>
<feature type="compositionally biased region" description="Basic and acidic residues" evidence="2">
    <location>
        <begin position="192"/>
        <end position="205"/>
    </location>
</feature>